<protein>
    <recommendedName>
        <fullName evidence="5">DUF2325 domain-containing protein</fullName>
    </recommendedName>
</protein>
<evidence type="ECO:0000313" key="4">
    <source>
        <dbReference type="Proteomes" id="UP001580346"/>
    </source>
</evidence>
<feature type="region of interest" description="Disordered" evidence="2">
    <location>
        <begin position="387"/>
        <end position="412"/>
    </location>
</feature>
<proteinExistence type="predicted"/>
<evidence type="ECO:0000256" key="2">
    <source>
        <dbReference type="SAM" id="MobiDB-lite"/>
    </source>
</evidence>
<dbReference type="EMBL" id="JBHHMI010000009">
    <property type="protein sequence ID" value="MFB5267546.1"/>
    <property type="molecule type" value="Genomic_DNA"/>
</dbReference>
<feature type="region of interest" description="Disordered" evidence="2">
    <location>
        <begin position="560"/>
        <end position="583"/>
    </location>
</feature>
<organism evidence="3 4">
    <name type="scientific">Paenibacillus enshidis</name>
    <dbReference type="NCBI Taxonomy" id="1458439"/>
    <lineage>
        <taxon>Bacteria</taxon>
        <taxon>Bacillati</taxon>
        <taxon>Bacillota</taxon>
        <taxon>Bacilli</taxon>
        <taxon>Bacillales</taxon>
        <taxon>Paenibacillaceae</taxon>
        <taxon>Paenibacillus</taxon>
    </lineage>
</organism>
<evidence type="ECO:0000313" key="3">
    <source>
        <dbReference type="EMBL" id="MFB5267546.1"/>
    </source>
</evidence>
<name>A0ABV5ATJ3_9BACL</name>
<evidence type="ECO:0000256" key="1">
    <source>
        <dbReference type="SAM" id="Coils"/>
    </source>
</evidence>
<evidence type="ECO:0008006" key="5">
    <source>
        <dbReference type="Google" id="ProtNLM"/>
    </source>
</evidence>
<dbReference type="Proteomes" id="UP001580346">
    <property type="component" value="Unassembled WGS sequence"/>
</dbReference>
<keyword evidence="1" id="KW-0175">Coiled coil</keyword>
<dbReference type="RefSeq" id="WP_375355552.1">
    <property type="nucleotide sequence ID" value="NZ_JBHHMI010000009.1"/>
</dbReference>
<feature type="coiled-coil region" evidence="1">
    <location>
        <begin position="167"/>
        <end position="323"/>
    </location>
</feature>
<comment type="caution">
    <text evidence="3">The sequence shown here is derived from an EMBL/GenBank/DDBJ whole genome shotgun (WGS) entry which is preliminary data.</text>
</comment>
<gene>
    <name evidence="3" type="ORF">ACE41H_12245</name>
</gene>
<keyword evidence="4" id="KW-1185">Reference proteome</keyword>
<accession>A0ABV5ATJ3</accession>
<sequence length="689" mass="79923">MISKRFIKAMGMLMDEQGVELVEGFNLVLLKQIKTPFPIREISLLFKEATDLKKRHFASSMNMQIKVMANKPFPDSQLITLLRTKYSKEKSKILLYQEIINLIFDIYGESEELTAEKFLSNEQRIYEQFGPAHFYWGLRLFPIHDSKIEHRLLEFEEQLSTITDAAKETAATNLAESKDESKEAKENSLITKERNLRVKAELEIESLKKEIRSLEKSQERIKETNELISSEKLFLEKKLSEMDEATEAYRNQVINLEAEKENLNNQLNNLQKTLDEQTTKEQQTIQDYENKLRELNTGMKLLIQKYEEDIKKLKDETSSSNLSLNEAVKMLMDYLYQAIEINFAQLKTSLDRTDREQLRKKMNDHMQLMDSFELLLEELIKPLPQINPEKTVDETTQQTKELPKKDNPNNEIPHAQPGTFYRMDHGGYIKLENGAAFNIPESLVNSLQLEHEAEVECEPAHRADGSVNYIIRMLFQGDDTRAPITQYMGYIELGEHFKYYCVDISDPNNRYPLYEKDFEIQKPKDGDPCLFNVAHGGEHARLSKLYTSYSTDYYKKENMNDKPIKGNTGTVSREKHESPNAGRDPFLEGCKIVIIGGLKKWFDSVVEETGAEFYHENGESPSRIHPKLRRADALFYLLTANSHEATTSCIPIAKEQKIPHFKIEGSKSNLRKLLWDNRDMIRNKKTPGL</sequence>
<reference evidence="3 4" key="1">
    <citation type="submission" date="2024-09" db="EMBL/GenBank/DDBJ databases">
        <title>Paenibacillus zeirhizospherea sp. nov., isolated from surface of the maize (Zea mays) roots in a horticulture field, Hungary.</title>
        <authorList>
            <person name="Marton D."/>
            <person name="Farkas M."/>
            <person name="Bedics A."/>
            <person name="Toth E."/>
            <person name="Tancsics A."/>
            <person name="Boka K."/>
            <person name="Maroti G."/>
            <person name="Kriszt B."/>
            <person name="Cserhati M."/>
        </authorList>
    </citation>
    <scope>NUCLEOTIDE SEQUENCE [LARGE SCALE GENOMIC DNA]</scope>
    <source>
        <strain evidence="3 4">KCTC 33519</strain>
    </source>
</reference>